<gene>
    <name evidence="1" type="ORF">PAHAL_9G549800</name>
</gene>
<protein>
    <submittedName>
        <fullName evidence="1">Uncharacterized protein</fullName>
    </submittedName>
</protein>
<dbReference type="Gene3D" id="3.30.230.20">
    <property type="entry name" value="lpxc deacetylase, domain 1"/>
    <property type="match status" value="1"/>
</dbReference>
<dbReference type="PANTHER" id="PTHR33694:SF1">
    <property type="entry name" value="UDP-3-O-ACYL-N-ACETYLGLUCOSAMINE DEACETYLASE 1, MITOCHONDRIAL-RELATED"/>
    <property type="match status" value="1"/>
</dbReference>
<dbReference type="AlphaFoldDB" id="A0A2T8I5T3"/>
<dbReference type="GO" id="GO:0016020">
    <property type="term" value="C:membrane"/>
    <property type="evidence" value="ECO:0007669"/>
    <property type="project" value="GOC"/>
</dbReference>
<dbReference type="Proteomes" id="UP000243499">
    <property type="component" value="Chromosome 9"/>
</dbReference>
<dbReference type="GO" id="GO:0009245">
    <property type="term" value="P:lipid A biosynthetic process"/>
    <property type="evidence" value="ECO:0007669"/>
    <property type="project" value="InterPro"/>
</dbReference>
<dbReference type="InterPro" id="IPR015870">
    <property type="entry name" value="UDP-acyl_N-AcGlcN_deAcase_N"/>
</dbReference>
<evidence type="ECO:0000313" key="1">
    <source>
        <dbReference type="EMBL" id="PVH33023.1"/>
    </source>
</evidence>
<dbReference type="EMBL" id="CM008054">
    <property type="protein sequence ID" value="PVH33023.1"/>
    <property type="molecule type" value="Genomic_DNA"/>
</dbReference>
<dbReference type="Gramene" id="PVH33023">
    <property type="protein sequence ID" value="PVH33023"/>
    <property type="gene ID" value="PAHAL_9G549800"/>
</dbReference>
<dbReference type="InterPro" id="IPR004463">
    <property type="entry name" value="UDP-acyl_GlcNac_deAcase"/>
</dbReference>
<dbReference type="PANTHER" id="PTHR33694">
    <property type="entry name" value="UDP-3-O-ACYL-N-ACETYLGLUCOSAMINE DEACETYLASE 1, MITOCHONDRIAL-RELATED"/>
    <property type="match status" value="1"/>
</dbReference>
<reference evidence="1" key="1">
    <citation type="submission" date="2018-04" db="EMBL/GenBank/DDBJ databases">
        <title>WGS assembly of Panicum hallii.</title>
        <authorList>
            <person name="Lovell J."/>
            <person name="Jenkins J."/>
            <person name="Lowry D."/>
            <person name="Mamidi S."/>
            <person name="Sreedasyam A."/>
            <person name="Weng X."/>
            <person name="Barry K."/>
            <person name="Bonette J."/>
            <person name="Campitelli B."/>
            <person name="Daum C."/>
            <person name="Gordon S."/>
            <person name="Gould B."/>
            <person name="Lipzen A."/>
            <person name="Macqueen A."/>
            <person name="Palacio-Mejia J."/>
            <person name="Plott C."/>
            <person name="Shakirov E."/>
            <person name="Shu S."/>
            <person name="Yoshinaga Y."/>
            <person name="Zane M."/>
            <person name="Rokhsar D."/>
            <person name="Grimwood J."/>
            <person name="Schmutz J."/>
            <person name="Juenger T."/>
        </authorList>
    </citation>
    <scope>NUCLEOTIDE SEQUENCE [LARGE SCALE GENOMIC DNA]</scope>
    <source>
        <strain evidence="1">FIL2</strain>
    </source>
</reference>
<proteinExistence type="predicted"/>
<name>A0A2T8I5T3_9POAL</name>
<dbReference type="GO" id="GO:0103117">
    <property type="term" value="F:UDP-3-O-acyl-N-acetylglucosamine deacetylase activity"/>
    <property type="evidence" value="ECO:0007669"/>
    <property type="project" value="InterPro"/>
</dbReference>
<sequence length="150" mass="16015">MHAGLHSSARFTATLIPTHAGEGRYSLVDGEEARVAAEVGNAEQRSYRARALLLSLFFPLPLLADLLLSLPRFYLNPVSIHCSVPRTIQVAALHDVSAGRRRRPTGPNGEHLLSALEALGVDNCRVEASGGGEVRGPFLCCHLVLAPNSG</sequence>
<accession>A0A2T8I5T3</accession>
<organism evidence="1">
    <name type="scientific">Panicum hallii</name>
    <dbReference type="NCBI Taxonomy" id="206008"/>
    <lineage>
        <taxon>Eukaryota</taxon>
        <taxon>Viridiplantae</taxon>
        <taxon>Streptophyta</taxon>
        <taxon>Embryophyta</taxon>
        <taxon>Tracheophyta</taxon>
        <taxon>Spermatophyta</taxon>
        <taxon>Magnoliopsida</taxon>
        <taxon>Liliopsida</taxon>
        <taxon>Poales</taxon>
        <taxon>Poaceae</taxon>
        <taxon>PACMAD clade</taxon>
        <taxon>Panicoideae</taxon>
        <taxon>Panicodae</taxon>
        <taxon>Paniceae</taxon>
        <taxon>Panicinae</taxon>
        <taxon>Panicum</taxon>
        <taxon>Panicum sect. Panicum</taxon>
    </lineage>
</organism>